<keyword evidence="2 4" id="KW-0378">Hydrolase</keyword>
<evidence type="ECO:0000313" key="8">
    <source>
        <dbReference type="Proteomes" id="UP001430584"/>
    </source>
</evidence>
<dbReference type="Gene3D" id="2.115.10.20">
    <property type="entry name" value="Glycosyl hydrolase domain, family 43"/>
    <property type="match status" value="1"/>
</dbReference>
<dbReference type="Pfam" id="PF08244">
    <property type="entry name" value="Glyco_hydro_32C"/>
    <property type="match status" value="1"/>
</dbReference>
<evidence type="ECO:0000256" key="3">
    <source>
        <dbReference type="ARBA" id="ARBA00023295"/>
    </source>
</evidence>
<dbReference type="InterPro" id="IPR001362">
    <property type="entry name" value="Glyco_hydro_32"/>
</dbReference>
<gene>
    <name evidence="7" type="primary">MgSUC1</name>
    <name evidence="7" type="ORF">SLS55_003877</name>
</gene>
<dbReference type="SUPFAM" id="SSF49899">
    <property type="entry name" value="Concanavalin A-like lectins/glucanases"/>
    <property type="match status" value="1"/>
</dbReference>
<dbReference type="GeneID" id="92007962"/>
<keyword evidence="3 4" id="KW-0326">Glycosidase</keyword>
<dbReference type="CDD" id="cd18621">
    <property type="entry name" value="GH32_XdINV-like"/>
    <property type="match status" value="1"/>
</dbReference>
<dbReference type="InterPro" id="IPR013189">
    <property type="entry name" value="Glyco_hydro_32_C"/>
</dbReference>
<evidence type="ECO:0000256" key="2">
    <source>
        <dbReference type="ARBA" id="ARBA00022801"/>
    </source>
</evidence>
<dbReference type="SMART" id="SM00640">
    <property type="entry name" value="Glyco_32"/>
    <property type="match status" value="1"/>
</dbReference>
<proteinExistence type="inferred from homology"/>
<feature type="domain" description="Glycosyl hydrolase family 32 N-terminal" evidence="5">
    <location>
        <begin position="41"/>
        <end position="388"/>
    </location>
</feature>
<dbReference type="RefSeq" id="XP_066633222.1">
    <property type="nucleotide sequence ID" value="XM_066775341.1"/>
</dbReference>
<dbReference type="EMBL" id="JAJVCZ030000004">
    <property type="protein sequence ID" value="KAL0260193.1"/>
    <property type="molecule type" value="Genomic_DNA"/>
</dbReference>
<reference evidence="7 8" key="1">
    <citation type="submission" date="2024-02" db="EMBL/GenBank/DDBJ databases">
        <title>De novo assembly and annotation of 12 fungi associated with fruit tree decline syndrome in Ontario, Canada.</title>
        <authorList>
            <person name="Sulman M."/>
            <person name="Ellouze W."/>
            <person name="Ilyukhin E."/>
        </authorList>
    </citation>
    <scope>NUCLEOTIDE SEQUENCE [LARGE SCALE GENOMIC DNA]</scope>
    <source>
        <strain evidence="7 8">FDS-637</strain>
    </source>
</reference>
<dbReference type="Pfam" id="PF00251">
    <property type="entry name" value="Glyco_hydro_32N"/>
    <property type="match status" value="1"/>
</dbReference>
<evidence type="ECO:0000259" key="6">
    <source>
        <dbReference type="Pfam" id="PF08244"/>
    </source>
</evidence>
<dbReference type="InterPro" id="IPR013148">
    <property type="entry name" value="Glyco_hydro_32_N"/>
</dbReference>
<dbReference type="PANTHER" id="PTHR42800:SF3">
    <property type="entry name" value="GLYCOSYL HYDROLASE FAMILY 32 N-TERMINAL DOMAIN-CONTAINING PROTEIN"/>
    <property type="match status" value="1"/>
</dbReference>
<evidence type="ECO:0000256" key="4">
    <source>
        <dbReference type="RuleBase" id="RU362110"/>
    </source>
</evidence>
<dbReference type="PANTHER" id="PTHR42800">
    <property type="entry name" value="EXOINULINASE INUD (AFU_ORTHOLOGUE AFUA_5G00480)"/>
    <property type="match status" value="1"/>
</dbReference>
<comment type="caution">
    <text evidence="7">The sequence shown here is derived from an EMBL/GenBank/DDBJ whole genome shotgun (WGS) entry which is preliminary data.</text>
</comment>
<protein>
    <submittedName>
        <fullName evidence="7">Beta-Fructufuranosidase</fullName>
    </submittedName>
</protein>
<sequence>MSSTVLIERITNFLAPEPKDEPQVAVTPEQDDFSRWRPSYHNIAPVGWMNDPCAPGYDPATRQYHVGFQWNPDGAEWGDIVWGNSTSHDLVSWKVAPKPTVSRDTAYDHAGVFTGCFRPTAPDGAQDGTLTYIYTAVSKLPIHYTLPYNVGSEKLAIATSRDGGKTWSKLLGNPILNGPPKDVSVTGWRDPYVAPWTSMARALGGEYADGKLFATISGGLVGRTPTVFLYAVDASNLTKWQYLGPLMDVGLNKSPSHWSGDLGVNWEVTNFMTLADDEGASQEFLILGAEGCKSMYRQEGSKRTPRGQLWVAGDIRSQEGRKSTDALVDYAYGGVFDHGLFYAANGFWDPETQQQVVIGWVTEDDLPVDLQIKQQWSGCLSLPRNAGLMTVRNVRKARKSPLKSITSIQAESDANGTSTVRTMRVSPDRRLQKLRRSAQQTALPAASLGPLDGRIHVPLRSTRWELDGEFAVAQACTRVGIAVLHSEGSSLLRPSTGPPSAVREANGNADVECRTEMYWSPAEEDFAVERPDLVLAESSVKMQTEHAPHTLFTTRDVSTGAESEEKLRVQAFYDGSVLEVFVNERTAITTRVYTSDARCVGLALFAEGDAQVTRCSVWDGLSCA</sequence>
<evidence type="ECO:0000259" key="5">
    <source>
        <dbReference type="Pfam" id="PF00251"/>
    </source>
</evidence>
<organism evidence="7 8">
    <name type="scientific">Diplodia seriata</name>
    <dbReference type="NCBI Taxonomy" id="420778"/>
    <lineage>
        <taxon>Eukaryota</taxon>
        <taxon>Fungi</taxon>
        <taxon>Dikarya</taxon>
        <taxon>Ascomycota</taxon>
        <taxon>Pezizomycotina</taxon>
        <taxon>Dothideomycetes</taxon>
        <taxon>Dothideomycetes incertae sedis</taxon>
        <taxon>Botryosphaeriales</taxon>
        <taxon>Botryosphaeriaceae</taxon>
        <taxon>Diplodia</taxon>
    </lineage>
</organism>
<evidence type="ECO:0000313" key="7">
    <source>
        <dbReference type="EMBL" id="KAL0260193.1"/>
    </source>
</evidence>
<keyword evidence="8" id="KW-1185">Reference proteome</keyword>
<comment type="similarity">
    <text evidence="1 4">Belongs to the glycosyl hydrolase 32 family.</text>
</comment>
<dbReference type="SUPFAM" id="SSF75005">
    <property type="entry name" value="Arabinanase/levansucrase/invertase"/>
    <property type="match status" value="1"/>
</dbReference>
<dbReference type="Proteomes" id="UP001430584">
    <property type="component" value="Unassembled WGS sequence"/>
</dbReference>
<dbReference type="InterPro" id="IPR023296">
    <property type="entry name" value="Glyco_hydro_beta-prop_sf"/>
</dbReference>
<dbReference type="Gene3D" id="2.60.120.560">
    <property type="entry name" value="Exo-inulinase, domain 1"/>
    <property type="match status" value="1"/>
</dbReference>
<evidence type="ECO:0000256" key="1">
    <source>
        <dbReference type="ARBA" id="ARBA00009902"/>
    </source>
</evidence>
<feature type="domain" description="Glycosyl hydrolase family 32 C-terminal" evidence="6">
    <location>
        <begin position="431"/>
        <end position="619"/>
    </location>
</feature>
<dbReference type="InterPro" id="IPR013320">
    <property type="entry name" value="ConA-like_dom_sf"/>
</dbReference>
<name>A0ABR3CHU8_9PEZI</name>
<accession>A0ABR3CHU8</accession>